<keyword evidence="3" id="KW-0285">Flavoprotein</keyword>
<keyword evidence="9" id="KW-0411">Iron-sulfur</keyword>
<dbReference type="InterPro" id="IPR017927">
    <property type="entry name" value="FAD-bd_FR_type"/>
</dbReference>
<evidence type="ECO:0000313" key="13">
    <source>
        <dbReference type="Proteomes" id="UP000614200"/>
    </source>
</evidence>
<evidence type="ECO:0000256" key="7">
    <source>
        <dbReference type="ARBA" id="ARBA00022982"/>
    </source>
</evidence>
<evidence type="ECO:0000256" key="3">
    <source>
        <dbReference type="ARBA" id="ARBA00022630"/>
    </source>
</evidence>
<evidence type="ECO:0000256" key="8">
    <source>
        <dbReference type="ARBA" id="ARBA00023004"/>
    </source>
</evidence>
<dbReference type="Pfam" id="PF10418">
    <property type="entry name" value="DHODB_Fe-S_bind"/>
    <property type="match status" value="1"/>
</dbReference>
<dbReference type="EMBL" id="JADKNH010000021">
    <property type="protein sequence ID" value="MBF4695799.1"/>
    <property type="molecule type" value="Genomic_DNA"/>
</dbReference>
<dbReference type="PANTHER" id="PTHR43513">
    <property type="entry name" value="DIHYDROOROTATE DEHYDROGENASE B (NAD(+)), ELECTRON TRANSFER SUBUNIT"/>
    <property type="match status" value="1"/>
</dbReference>
<evidence type="ECO:0000256" key="6">
    <source>
        <dbReference type="ARBA" id="ARBA00022827"/>
    </source>
</evidence>
<comment type="caution">
    <text evidence="12">The sequence shown here is derived from an EMBL/GenBank/DDBJ whole genome shotgun (WGS) entry which is preliminary data.</text>
</comment>
<keyword evidence="8" id="KW-0408">Iron</keyword>
<keyword evidence="4" id="KW-0001">2Fe-2S</keyword>
<dbReference type="InterPro" id="IPR012165">
    <property type="entry name" value="Cyt_c3_hydrogenase_gsu"/>
</dbReference>
<dbReference type="Gene3D" id="2.10.240.10">
    <property type="entry name" value="Dihydroorotate dehydrogenase, electron transfer subunit"/>
    <property type="match status" value="1"/>
</dbReference>
<dbReference type="PANTHER" id="PTHR43513:SF3">
    <property type="entry name" value="DIHYDROOROTATE DEHYDROGENASE B (NAD(+)), ELECTRON TRANSFER SUBUNIT-RELATED"/>
    <property type="match status" value="1"/>
</dbReference>
<evidence type="ECO:0000259" key="11">
    <source>
        <dbReference type="PROSITE" id="PS51384"/>
    </source>
</evidence>
<name>A0ABR9ZZC1_9FIRM</name>
<proteinExistence type="inferred from homology"/>
<dbReference type="Proteomes" id="UP000614200">
    <property type="component" value="Unassembled WGS sequence"/>
</dbReference>
<dbReference type="InterPro" id="IPR050353">
    <property type="entry name" value="PyrK_electron_transfer"/>
</dbReference>
<accession>A0ABR9ZZC1</accession>
<comment type="cofactor">
    <cofactor evidence="10">
        <name>[2Fe-2S] cluster</name>
        <dbReference type="ChEBI" id="CHEBI:190135"/>
    </cofactor>
</comment>
<dbReference type="PROSITE" id="PS51384">
    <property type="entry name" value="FAD_FR"/>
    <property type="match status" value="1"/>
</dbReference>
<keyword evidence="7" id="KW-0249">Electron transport</keyword>
<evidence type="ECO:0000256" key="5">
    <source>
        <dbReference type="ARBA" id="ARBA00022723"/>
    </source>
</evidence>
<dbReference type="Gene3D" id="3.40.50.80">
    <property type="entry name" value="Nucleotide-binding domain of ferredoxin-NADP reductase (FNR) module"/>
    <property type="match status" value="1"/>
</dbReference>
<keyword evidence="5" id="KW-0479">Metal-binding</keyword>
<dbReference type="InterPro" id="IPR019480">
    <property type="entry name" value="Dihydroorotate_DH_Fe-S-bd"/>
</dbReference>
<gene>
    <name evidence="12" type="ORF">ISU02_22100</name>
</gene>
<dbReference type="RefSeq" id="WP_194704039.1">
    <property type="nucleotide sequence ID" value="NZ_JADKNH010000021.1"/>
</dbReference>
<evidence type="ECO:0000313" key="12">
    <source>
        <dbReference type="EMBL" id="MBF4695799.1"/>
    </source>
</evidence>
<keyword evidence="6" id="KW-0274">FAD</keyword>
<keyword evidence="13" id="KW-1185">Reference proteome</keyword>
<dbReference type="SUPFAM" id="SSF52343">
    <property type="entry name" value="Ferredoxin reductase-like, C-terminal NADP-linked domain"/>
    <property type="match status" value="1"/>
</dbReference>
<evidence type="ECO:0000256" key="9">
    <source>
        <dbReference type="ARBA" id="ARBA00023014"/>
    </source>
</evidence>
<dbReference type="PIRSF" id="PIRSF006816">
    <property type="entry name" value="Cyc3_hyd_g"/>
    <property type="match status" value="1"/>
</dbReference>
<dbReference type="InterPro" id="IPR017938">
    <property type="entry name" value="Riboflavin_synthase-like_b-brl"/>
</dbReference>
<comment type="similarity">
    <text evidence="1">Belongs to the PyrK family.</text>
</comment>
<evidence type="ECO:0000256" key="10">
    <source>
        <dbReference type="ARBA" id="ARBA00034078"/>
    </source>
</evidence>
<dbReference type="InterPro" id="IPR001433">
    <property type="entry name" value="OxRdtase_FAD/NAD-bd"/>
</dbReference>
<organism evidence="12 13">
    <name type="scientific">Fusibacter ferrireducens</name>
    <dbReference type="NCBI Taxonomy" id="2785058"/>
    <lineage>
        <taxon>Bacteria</taxon>
        <taxon>Bacillati</taxon>
        <taxon>Bacillota</taxon>
        <taxon>Clostridia</taxon>
        <taxon>Eubacteriales</taxon>
        <taxon>Eubacteriales Family XII. Incertae Sedis</taxon>
        <taxon>Fusibacter</taxon>
    </lineage>
</organism>
<reference evidence="12 13" key="1">
    <citation type="submission" date="2020-11" db="EMBL/GenBank/DDBJ databases">
        <title>Fusibacter basophilias sp. nov.</title>
        <authorList>
            <person name="Qiu D."/>
        </authorList>
    </citation>
    <scope>NUCLEOTIDE SEQUENCE [LARGE SCALE GENOMIC DNA]</scope>
    <source>
        <strain evidence="12 13">Q10-2</strain>
    </source>
</reference>
<evidence type="ECO:0000256" key="2">
    <source>
        <dbReference type="ARBA" id="ARBA00022448"/>
    </source>
</evidence>
<sequence>MKFQGLVKIIQKEFLSDDVFKIVIEKPKQMDAVKPGQFFNFNVERMLLRRPISVSAIGEETLEFTIKILGKGTEELSLLKTQDEVDIMGPLGNGFDTASHKKVLLVGGGIGIAPIKGLGGFFDKDGVEIKTLLGFRDKPYMLEAFKAFSNEVIIVSENDADYRQGYITLPLEETLKNQNEQFDMIYACGPSIMLKSVQKICAQFNAPVQLLMEEKMACGIGACLVCTCKTKSGDFGYKHSRMCLEGPMFFGDEVIFDE</sequence>
<dbReference type="SUPFAM" id="SSF63380">
    <property type="entry name" value="Riboflavin synthase domain-like"/>
    <property type="match status" value="1"/>
</dbReference>
<protein>
    <submittedName>
        <fullName evidence="12">Dihydroorotate dehydrogenase electron transfer subunit</fullName>
    </submittedName>
</protein>
<dbReference type="InterPro" id="IPR037117">
    <property type="entry name" value="Dihydroorotate_DH_ele_sf"/>
</dbReference>
<dbReference type="CDD" id="cd06218">
    <property type="entry name" value="DHOD_e_trans"/>
    <property type="match status" value="1"/>
</dbReference>
<keyword evidence="2" id="KW-0813">Transport</keyword>
<evidence type="ECO:0000256" key="1">
    <source>
        <dbReference type="ARBA" id="ARBA00006422"/>
    </source>
</evidence>
<evidence type="ECO:0000256" key="4">
    <source>
        <dbReference type="ARBA" id="ARBA00022714"/>
    </source>
</evidence>
<dbReference type="Gene3D" id="2.40.30.10">
    <property type="entry name" value="Translation factors"/>
    <property type="match status" value="1"/>
</dbReference>
<feature type="domain" description="FAD-binding FR-type" evidence="11">
    <location>
        <begin position="2"/>
        <end position="97"/>
    </location>
</feature>
<dbReference type="InterPro" id="IPR039261">
    <property type="entry name" value="FNR_nucleotide-bd"/>
</dbReference>
<dbReference type="Pfam" id="PF00175">
    <property type="entry name" value="NAD_binding_1"/>
    <property type="match status" value="1"/>
</dbReference>